<dbReference type="Pfam" id="PF03583">
    <property type="entry name" value="LIP"/>
    <property type="match status" value="1"/>
</dbReference>
<evidence type="ECO:0000313" key="3">
    <source>
        <dbReference type="Proteomes" id="UP000256690"/>
    </source>
</evidence>
<evidence type="ECO:0000256" key="1">
    <source>
        <dbReference type="SAM" id="Phobius"/>
    </source>
</evidence>
<comment type="caution">
    <text evidence="2">The sequence shown here is derived from an EMBL/GenBank/DDBJ whole genome shotgun (WGS) entry which is preliminary data.</text>
</comment>
<dbReference type="InterPro" id="IPR029058">
    <property type="entry name" value="AB_hydrolase_fold"/>
</dbReference>
<feature type="transmembrane region" description="Helical" evidence="1">
    <location>
        <begin position="21"/>
        <end position="39"/>
    </location>
</feature>
<keyword evidence="1" id="KW-0812">Transmembrane</keyword>
<evidence type="ECO:0000313" key="2">
    <source>
        <dbReference type="EMBL" id="RDW92922.1"/>
    </source>
</evidence>
<organism evidence="2 3">
    <name type="scientific">Aspergillus mulundensis</name>
    <dbReference type="NCBI Taxonomy" id="1810919"/>
    <lineage>
        <taxon>Eukaryota</taxon>
        <taxon>Fungi</taxon>
        <taxon>Dikarya</taxon>
        <taxon>Ascomycota</taxon>
        <taxon>Pezizomycotina</taxon>
        <taxon>Eurotiomycetes</taxon>
        <taxon>Eurotiomycetidae</taxon>
        <taxon>Eurotiales</taxon>
        <taxon>Aspergillaceae</taxon>
        <taxon>Aspergillus</taxon>
        <taxon>Aspergillus subgen. Nidulantes</taxon>
    </lineage>
</organism>
<dbReference type="STRING" id="1810919.A0A3D8T2Z2"/>
<reference evidence="2 3" key="1">
    <citation type="journal article" date="2018" name="IMA Fungus">
        <title>IMA Genome-F 9: Draft genome sequence of Annulohypoxylon stygium, Aspergillus mulundensis, Berkeleyomyces basicola (syn. Thielaviopsis basicola), Ceratocystis smalleyi, two Cercospora beticola strains, Coleophoma cylindrospora, Fusarium fracticaudum, Phialophora cf. hyalina, and Morchella septimelata.</title>
        <authorList>
            <person name="Wingfield B.D."/>
            <person name="Bills G.F."/>
            <person name="Dong Y."/>
            <person name="Huang W."/>
            <person name="Nel W.J."/>
            <person name="Swalarsk-Parry B.S."/>
            <person name="Vaghefi N."/>
            <person name="Wilken P.M."/>
            <person name="An Z."/>
            <person name="de Beer Z.W."/>
            <person name="De Vos L."/>
            <person name="Chen L."/>
            <person name="Duong T.A."/>
            <person name="Gao Y."/>
            <person name="Hammerbacher A."/>
            <person name="Kikkert J.R."/>
            <person name="Li Y."/>
            <person name="Li H."/>
            <person name="Li K."/>
            <person name="Li Q."/>
            <person name="Liu X."/>
            <person name="Ma X."/>
            <person name="Naidoo K."/>
            <person name="Pethybridge S.J."/>
            <person name="Sun J."/>
            <person name="Steenkamp E.T."/>
            <person name="van der Nest M.A."/>
            <person name="van Wyk S."/>
            <person name="Wingfield M.J."/>
            <person name="Xiong C."/>
            <person name="Yue Q."/>
            <person name="Zhang X."/>
        </authorList>
    </citation>
    <scope>NUCLEOTIDE SEQUENCE [LARGE SCALE GENOMIC DNA]</scope>
    <source>
        <strain evidence="2 3">DSM 5745</strain>
    </source>
</reference>
<dbReference type="GO" id="GO:0004806">
    <property type="term" value="F:triacylglycerol lipase activity"/>
    <property type="evidence" value="ECO:0007669"/>
    <property type="project" value="InterPro"/>
</dbReference>
<feature type="transmembrane region" description="Helical" evidence="1">
    <location>
        <begin position="51"/>
        <end position="71"/>
    </location>
</feature>
<keyword evidence="1" id="KW-1133">Transmembrane helix</keyword>
<sequence>MKTVDVLDQLVANTKLRALDFLFLGFCYGILMMRTWNLFYRSDHSRVNTRLSLFGILLAFIHLAMTVSGASDCLDCFPASCDLSCQVAYTTGLANDNALFAHRDVSLDPFYETPSNFSSYNVGNLIKWENVDPAELSTSYWIPSGLSLTRFFYVSEDIDGKPLPATGYVLFPYTNPISPNARHRIIVWAHGTAGFTPQCAPSNNKGLQYNWQAPFALAQEGYLVVAPDYAGLGSTIPTGFMYSAGILHAADVSNALKAVREAVETGVEQGIPSGITKEWMVMGHSEGGLTAWRTAEREADANKSIGGLIGAVAISPAIQTIDLIPELISRANGGPLHEPFVPFMLRSIARLFPTFDLKTYMTQKLIDLTDLATSSTGCLNVAIPLLNNLTLSDMYLNNASFLSAPEVLEWKEKYAGQGPKPLGGPLFVLHGRDDTIIPWNHNDDVVRAHCDVFPFSQLMYYLLPSVDHDGALVASHPVWTAWIKERFDGRYVGSACVYDDVVDAVGRFTSVEQVWGSMGVVDVQ</sequence>
<keyword evidence="1" id="KW-0472">Membrane</keyword>
<keyword evidence="3" id="KW-1185">Reference proteome</keyword>
<dbReference type="GO" id="GO:0016042">
    <property type="term" value="P:lipid catabolic process"/>
    <property type="evidence" value="ECO:0007669"/>
    <property type="project" value="InterPro"/>
</dbReference>
<evidence type="ECO:0008006" key="4">
    <source>
        <dbReference type="Google" id="ProtNLM"/>
    </source>
</evidence>
<proteinExistence type="predicted"/>
<dbReference type="Gene3D" id="3.40.50.1820">
    <property type="entry name" value="alpha/beta hydrolase"/>
    <property type="match status" value="2"/>
</dbReference>
<gene>
    <name evidence="2" type="ORF">DSM5745_00244</name>
</gene>
<accession>A0A3D8T2Z2</accession>
<protein>
    <recommendedName>
        <fullName evidence="4">AB hydrolase-1 domain-containing protein</fullName>
    </recommendedName>
</protein>
<dbReference type="PANTHER" id="PTHR34853">
    <property type="match status" value="1"/>
</dbReference>
<dbReference type="SUPFAM" id="SSF53474">
    <property type="entry name" value="alpha/beta-Hydrolases"/>
    <property type="match status" value="1"/>
</dbReference>
<dbReference type="GeneID" id="38110614"/>
<dbReference type="AlphaFoldDB" id="A0A3D8T2Z2"/>
<dbReference type="OrthoDB" id="5382058at2759"/>
<dbReference type="PANTHER" id="PTHR34853:SF1">
    <property type="entry name" value="LIPASE 5"/>
    <property type="match status" value="1"/>
</dbReference>
<dbReference type="Proteomes" id="UP000256690">
    <property type="component" value="Unassembled WGS sequence"/>
</dbReference>
<dbReference type="RefSeq" id="XP_026608105.1">
    <property type="nucleotide sequence ID" value="XM_026742260.1"/>
</dbReference>
<name>A0A3D8T2Z2_9EURO</name>
<dbReference type="EMBL" id="PVWQ01000001">
    <property type="protein sequence ID" value="RDW92922.1"/>
    <property type="molecule type" value="Genomic_DNA"/>
</dbReference>
<dbReference type="InterPro" id="IPR005152">
    <property type="entry name" value="Lipase_secreted"/>
</dbReference>